<evidence type="ECO:0000259" key="6">
    <source>
        <dbReference type="Pfam" id="PF08281"/>
    </source>
</evidence>
<dbReference type="EMBL" id="PXWG01000058">
    <property type="protein sequence ID" value="PSJ26847.1"/>
    <property type="molecule type" value="Genomic_DNA"/>
</dbReference>
<dbReference type="GO" id="GO:0006352">
    <property type="term" value="P:DNA-templated transcription initiation"/>
    <property type="evidence" value="ECO:0007669"/>
    <property type="project" value="InterPro"/>
</dbReference>
<dbReference type="InterPro" id="IPR013325">
    <property type="entry name" value="RNA_pol_sigma_r2"/>
</dbReference>
<evidence type="ECO:0000256" key="2">
    <source>
        <dbReference type="ARBA" id="ARBA00023015"/>
    </source>
</evidence>
<keyword evidence="2" id="KW-0805">Transcription regulation</keyword>
<keyword evidence="3" id="KW-0731">Sigma factor</keyword>
<evidence type="ECO:0000256" key="4">
    <source>
        <dbReference type="ARBA" id="ARBA00023125"/>
    </source>
</evidence>
<dbReference type="OrthoDB" id="2046835at2"/>
<organism evidence="7 8">
    <name type="scientific">Streptosporangium nondiastaticum</name>
    <dbReference type="NCBI Taxonomy" id="35764"/>
    <lineage>
        <taxon>Bacteria</taxon>
        <taxon>Bacillati</taxon>
        <taxon>Actinomycetota</taxon>
        <taxon>Actinomycetes</taxon>
        <taxon>Streptosporangiales</taxon>
        <taxon>Streptosporangiaceae</taxon>
        <taxon>Streptosporangium</taxon>
    </lineage>
</organism>
<protein>
    <submittedName>
        <fullName evidence="7">Sigma-70 family RNA polymerase sigma factor</fullName>
    </submittedName>
</protein>
<dbReference type="InterPro" id="IPR039425">
    <property type="entry name" value="RNA_pol_sigma-70-like"/>
</dbReference>
<dbReference type="Proteomes" id="UP000242427">
    <property type="component" value="Unassembled WGS sequence"/>
</dbReference>
<dbReference type="GO" id="GO:0016987">
    <property type="term" value="F:sigma factor activity"/>
    <property type="evidence" value="ECO:0007669"/>
    <property type="project" value="UniProtKB-KW"/>
</dbReference>
<comment type="caution">
    <text evidence="7">The sequence shown here is derived from an EMBL/GenBank/DDBJ whole genome shotgun (WGS) entry which is preliminary data.</text>
</comment>
<accession>A0A9X7JNG8</accession>
<keyword evidence="8" id="KW-1185">Reference proteome</keyword>
<dbReference type="SUPFAM" id="SSF88946">
    <property type="entry name" value="Sigma2 domain of RNA polymerase sigma factors"/>
    <property type="match status" value="1"/>
</dbReference>
<dbReference type="InterPro" id="IPR013249">
    <property type="entry name" value="RNA_pol_sigma70_r4_t2"/>
</dbReference>
<evidence type="ECO:0000256" key="3">
    <source>
        <dbReference type="ARBA" id="ARBA00023082"/>
    </source>
</evidence>
<name>A0A9X7JNG8_9ACTN</name>
<evidence type="ECO:0000256" key="5">
    <source>
        <dbReference type="ARBA" id="ARBA00023163"/>
    </source>
</evidence>
<gene>
    <name evidence="7" type="ORF">B7P34_20575</name>
</gene>
<evidence type="ECO:0000313" key="7">
    <source>
        <dbReference type="EMBL" id="PSJ26847.1"/>
    </source>
</evidence>
<sequence>MTGMTGRRTGPRPWPALREDLSEGLPADFVDFFSLHHRPYLRYAHLQLDSEPDAEWVVEEVFCQLALAWGEVRRQPNPAAYALAALKEKITKLLAARRRGATALVETAAFAAVREASRARMEVLESRLGLYAAITRLPDRQFDVVVLRYVLGYPVHRVAGIMGISPATVRSHVRGARRRLARDLEIAWTPEAPDAPEAREGEEEA</sequence>
<dbReference type="InterPro" id="IPR036388">
    <property type="entry name" value="WH-like_DNA-bd_sf"/>
</dbReference>
<keyword evidence="5" id="KW-0804">Transcription</keyword>
<dbReference type="RefSeq" id="WP_106678512.1">
    <property type="nucleotide sequence ID" value="NZ_PXWG01000058.1"/>
</dbReference>
<feature type="domain" description="RNA polymerase sigma factor 70 region 4 type 2" evidence="6">
    <location>
        <begin position="130"/>
        <end position="180"/>
    </location>
</feature>
<dbReference type="Gene3D" id="1.10.10.10">
    <property type="entry name" value="Winged helix-like DNA-binding domain superfamily/Winged helix DNA-binding domain"/>
    <property type="match status" value="1"/>
</dbReference>
<dbReference type="InterPro" id="IPR013324">
    <property type="entry name" value="RNA_pol_sigma_r3/r4-like"/>
</dbReference>
<dbReference type="GO" id="GO:0003677">
    <property type="term" value="F:DNA binding"/>
    <property type="evidence" value="ECO:0007669"/>
    <property type="project" value="UniProtKB-KW"/>
</dbReference>
<dbReference type="Gene3D" id="1.10.1740.10">
    <property type="match status" value="1"/>
</dbReference>
<comment type="similarity">
    <text evidence="1">Belongs to the sigma-70 factor family. ECF subfamily.</text>
</comment>
<dbReference type="NCBIfam" id="TIGR02937">
    <property type="entry name" value="sigma70-ECF"/>
    <property type="match status" value="1"/>
</dbReference>
<keyword evidence="4" id="KW-0238">DNA-binding</keyword>
<dbReference type="PANTHER" id="PTHR43133">
    <property type="entry name" value="RNA POLYMERASE ECF-TYPE SIGMA FACTO"/>
    <property type="match status" value="1"/>
</dbReference>
<dbReference type="Pfam" id="PF08281">
    <property type="entry name" value="Sigma70_r4_2"/>
    <property type="match status" value="1"/>
</dbReference>
<evidence type="ECO:0000313" key="8">
    <source>
        <dbReference type="Proteomes" id="UP000242427"/>
    </source>
</evidence>
<dbReference type="PANTHER" id="PTHR43133:SF50">
    <property type="entry name" value="ECF RNA POLYMERASE SIGMA FACTOR SIGM"/>
    <property type="match status" value="1"/>
</dbReference>
<proteinExistence type="inferred from homology"/>
<dbReference type="InterPro" id="IPR014284">
    <property type="entry name" value="RNA_pol_sigma-70_dom"/>
</dbReference>
<evidence type="ECO:0000256" key="1">
    <source>
        <dbReference type="ARBA" id="ARBA00010641"/>
    </source>
</evidence>
<dbReference type="AlphaFoldDB" id="A0A9X7JNG8"/>
<reference evidence="7 8" key="1">
    <citation type="submission" date="2018-03" db="EMBL/GenBank/DDBJ databases">
        <title>Chitinolytic properties of Streptosporangium nondiastaticum TBG75A20.</title>
        <authorList>
            <person name="Gayathri V."/>
            <person name="Shiburaj S."/>
        </authorList>
    </citation>
    <scope>NUCLEOTIDE SEQUENCE [LARGE SCALE GENOMIC DNA]</scope>
    <source>
        <strain evidence="7 8">TBG75A20</strain>
    </source>
</reference>
<dbReference type="SUPFAM" id="SSF88659">
    <property type="entry name" value="Sigma3 and sigma4 domains of RNA polymerase sigma factors"/>
    <property type="match status" value="1"/>
</dbReference>